<reference evidence="3" key="1">
    <citation type="submission" date="2023-03" db="EMBL/GenBank/DDBJ databases">
        <title>Massive genome expansion in bonnet fungi (Mycena s.s.) driven by repeated elements and novel gene families across ecological guilds.</title>
        <authorList>
            <consortium name="Lawrence Berkeley National Laboratory"/>
            <person name="Harder C.B."/>
            <person name="Miyauchi S."/>
            <person name="Viragh M."/>
            <person name="Kuo A."/>
            <person name="Thoen E."/>
            <person name="Andreopoulos B."/>
            <person name="Lu D."/>
            <person name="Skrede I."/>
            <person name="Drula E."/>
            <person name="Henrissat B."/>
            <person name="Morin E."/>
            <person name="Kohler A."/>
            <person name="Barry K."/>
            <person name="LaButti K."/>
            <person name="Morin E."/>
            <person name="Salamov A."/>
            <person name="Lipzen A."/>
            <person name="Mereny Z."/>
            <person name="Hegedus B."/>
            <person name="Baldrian P."/>
            <person name="Stursova M."/>
            <person name="Weitz H."/>
            <person name="Taylor A."/>
            <person name="Grigoriev I.V."/>
            <person name="Nagy L.G."/>
            <person name="Martin F."/>
            <person name="Kauserud H."/>
        </authorList>
    </citation>
    <scope>NUCLEOTIDE SEQUENCE</scope>
    <source>
        <strain evidence="3">CBHHK200</strain>
    </source>
</reference>
<name>A0AAD6WLL9_9AGAR</name>
<keyword evidence="4" id="KW-1185">Reference proteome</keyword>
<dbReference type="AlphaFoldDB" id="A0AAD6WLL9"/>
<feature type="coiled-coil region" evidence="1">
    <location>
        <begin position="84"/>
        <end position="111"/>
    </location>
</feature>
<dbReference type="EMBL" id="JARJCM010000321">
    <property type="protein sequence ID" value="KAJ7018788.1"/>
    <property type="molecule type" value="Genomic_DNA"/>
</dbReference>
<protein>
    <submittedName>
        <fullName evidence="3">Uncharacterized protein</fullName>
    </submittedName>
</protein>
<keyword evidence="1" id="KW-0175">Coiled coil</keyword>
<evidence type="ECO:0000313" key="4">
    <source>
        <dbReference type="Proteomes" id="UP001218188"/>
    </source>
</evidence>
<organism evidence="3 4">
    <name type="scientific">Mycena alexandri</name>
    <dbReference type="NCBI Taxonomy" id="1745969"/>
    <lineage>
        <taxon>Eukaryota</taxon>
        <taxon>Fungi</taxon>
        <taxon>Dikarya</taxon>
        <taxon>Basidiomycota</taxon>
        <taxon>Agaricomycotina</taxon>
        <taxon>Agaricomycetes</taxon>
        <taxon>Agaricomycetidae</taxon>
        <taxon>Agaricales</taxon>
        <taxon>Marasmiineae</taxon>
        <taxon>Mycenaceae</taxon>
        <taxon>Mycena</taxon>
    </lineage>
</organism>
<gene>
    <name evidence="3" type="ORF">C8F04DRAFT_1198460</name>
</gene>
<proteinExistence type="predicted"/>
<dbReference type="Proteomes" id="UP001218188">
    <property type="component" value="Unassembled WGS sequence"/>
</dbReference>
<evidence type="ECO:0000256" key="1">
    <source>
        <dbReference type="SAM" id="Coils"/>
    </source>
</evidence>
<evidence type="ECO:0000313" key="3">
    <source>
        <dbReference type="EMBL" id="KAJ7018788.1"/>
    </source>
</evidence>
<accession>A0AAD6WLL9</accession>
<feature type="compositionally biased region" description="Basic and acidic residues" evidence="2">
    <location>
        <begin position="20"/>
        <end position="49"/>
    </location>
</feature>
<feature type="region of interest" description="Disordered" evidence="2">
    <location>
        <begin position="1"/>
        <end position="63"/>
    </location>
</feature>
<comment type="caution">
    <text evidence="3">The sequence shown here is derived from an EMBL/GenBank/DDBJ whole genome shotgun (WGS) entry which is preliminary data.</text>
</comment>
<sequence length="127" mass="15043">MPAQPSSKLKKAVPNPSNLEEEREKARNRMARLREKVSNDKKHAEEARARARAASRTYRERHASALAHRQRIIRMEAYGKKYGHRAWLERRQQLEARRAEAQERTDFARYEAEYQMRLQQQHSGTST</sequence>
<evidence type="ECO:0000256" key="2">
    <source>
        <dbReference type="SAM" id="MobiDB-lite"/>
    </source>
</evidence>